<dbReference type="SUPFAM" id="SSF54292">
    <property type="entry name" value="2Fe-2S ferredoxin-like"/>
    <property type="match status" value="1"/>
</dbReference>
<gene>
    <name evidence="10" type="ORF">CTAYLR_009503</name>
</gene>
<evidence type="ECO:0000256" key="4">
    <source>
        <dbReference type="ARBA" id="ARBA00022723"/>
    </source>
</evidence>
<dbReference type="InterPro" id="IPR012675">
    <property type="entry name" value="Beta-grasp_dom_sf"/>
</dbReference>
<accession>A0AAD7XGY3</accession>
<evidence type="ECO:0000256" key="5">
    <source>
        <dbReference type="ARBA" id="ARBA00022982"/>
    </source>
</evidence>
<dbReference type="GO" id="GO:0140647">
    <property type="term" value="P:P450-containing electron transport chain"/>
    <property type="evidence" value="ECO:0007669"/>
    <property type="project" value="InterPro"/>
</dbReference>
<keyword evidence="5" id="KW-0249">Electron transport</keyword>
<dbReference type="CDD" id="cd00207">
    <property type="entry name" value="fer2"/>
    <property type="match status" value="1"/>
</dbReference>
<protein>
    <recommendedName>
        <fullName evidence="9">2Fe-2S ferredoxin-type domain-containing protein</fullName>
    </recommendedName>
</protein>
<comment type="similarity">
    <text evidence="1">Belongs to the adrenodoxin/putidaredoxin family.</text>
</comment>
<proteinExistence type="inferred from homology"/>
<dbReference type="PANTHER" id="PTHR23426:SF72">
    <property type="entry name" value="2FE-2S FERREDOXIN-TYPE DOMAIN-CONTAINING PROTEIN"/>
    <property type="match status" value="1"/>
</dbReference>
<reference evidence="10" key="1">
    <citation type="submission" date="2023-01" db="EMBL/GenBank/DDBJ databases">
        <title>Metagenome sequencing of chrysophaentin producing Chrysophaeum taylorii.</title>
        <authorList>
            <person name="Davison J."/>
            <person name="Bewley C."/>
        </authorList>
    </citation>
    <scope>NUCLEOTIDE SEQUENCE</scope>
    <source>
        <strain evidence="10">NIES-1699</strain>
    </source>
</reference>
<organism evidence="10 11">
    <name type="scientific">Chrysophaeum taylorii</name>
    <dbReference type="NCBI Taxonomy" id="2483200"/>
    <lineage>
        <taxon>Eukaryota</taxon>
        <taxon>Sar</taxon>
        <taxon>Stramenopiles</taxon>
        <taxon>Ochrophyta</taxon>
        <taxon>Pelagophyceae</taxon>
        <taxon>Pelagomonadales</taxon>
        <taxon>Pelagomonadaceae</taxon>
        <taxon>Chrysophaeum</taxon>
    </lineage>
</organism>
<keyword evidence="11" id="KW-1185">Reference proteome</keyword>
<dbReference type="PROSITE" id="PS51085">
    <property type="entry name" value="2FE2S_FER_2"/>
    <property type="match status" value="1"/>
</dbReference>
<dbReference type="InterPro" id="IPR001041">
    <property type="entry name" value="2Fe-2S_ferredoxin-type"/>
</dbReference>
<keyword evidence="7" id="KW-0411">Iron-sulfur</keyword>
<dbReference type="GO" id="GO:0009055">
    <property type="term" value="F:electron transfer activity"/>
    <property type="evidence" value="ECO:0007669"/>
    <property type="project" value="TreeGrafter"/>
</dbReference>
<dbReference type="InterPro" id="IPR001055">
    <property type="entry name" value="Adrenodoxin-like"/>
</dbReference>
<keyword evidence="2" id="KW-0813">Transport</keyword>
<keyword evidence="6" id="KW-0408">Iron</keyword>
<evidence type="ECO:0000256" key="6">
    <source>
        <dbReference type="ARBA" id="ARBA00023004"/>
    </source>
</evidence>
<dbReference type="PANTHER" id="PTHR23426">
    <property type="entry name" value="FERREDOXIN/ADRENODOXIN"/>
    <property type="match status" value="1"/>
</dbReference>
<dbReference type="GO" id="GO:0046872">
    <property type="term" value="F:metal ion binding"/>
    <property type="evidence" value="ECO:0007669"/>
    <property type="project" value="UniProtKB-KW"/>
</dbReference>
<sequence length="121" mass="13253">MSLIRIRWVLKKRGTEVLTTTANVGDNLLRLAQRNDIPLEGACEGVAACSTCHCILDPALFPSLPEASEKEEDMLDQAFGLTVTSRLACQLTVEPTFDGTTITLPEATRNFYVDGHVPKPH</sequence>
<dbReference type="EMBL" id="JAQMWT010000688">
    <property type="protein sequence ID" value="KAJ8598111.1"/>
    <property type="molecule type" value="Genomic_DNA"/>
</dbReference>
<name>A0AAD7XGY3_9STRA</name>
<comment type="cofactor">
    <cofactor evidence="8">
        <name>[2Fe-2S] cluster</name>
        <dbReference type="ChEBI" id="CHEBI:190135"/>
    </cofactor>
</comment>
<comment type="caution">
    <text evidence="10">The sequence shown here is derived from an EMBL/GenBank/DDBJ whole genome shotgun (WGS) entry which is preliminary data.</text>
</comment>
<evidence type="ECO:0000313" key="10">
    <source>
        <dbReference type="EMBL" id="KAJ8598111.1"/>
    </source>
</evidence>
<evidence type="ECO:0000259" key="9">
    <source>
        <dbReference type="PROSITE" id="PS51085"/>
    </source>
</evidence>
<dbReference type="PRINTS" id="PR00355">
    <property type="entry name" value="ADRENODOXIN"/>
</dbReference>
<dbReference type="GO" id="GO:0051537">
    <property type="term" value="F:2 iron, 2 sulfur cluster binding"/>
    <property type="evidence" value="ECO:0007669"/>
    <property type="project" value="UniProtKB-KW"/>
</dbReference>
<evidence type="ECO:0000256" key="3">
    <source>
        <dbReference type="ARBA" id="ARBA00022714"/>
    </source>
</evidence>
<dbReference type="Pfam" id="PF00111">
    <property type="entry name" value="Fer2"/>
    <property type="match status" value="1"/>
</dbReference>
<feature type="domain" description="2Fe-2S ferredoxin-type" evidence="9">
    <location>
        <begin position="4"/>
        <end position="108"/>
    </location>
</feature>
<dbReference type="InterPro" id="IPR036010">
    <property type="entry name" value="2Fe-2S_ferredoxin-like_sf"/>
</dbReference>
<evidence type="ECO:0000256" key="2">
    <source>
        <dbReference type="ARBA" id="ARBA00022448"/>
    </source>
</evidence>
<dbReference type="Gene3D" id="3.10.20.30">
    <property type="match status" value="1"/>
</dbReference>
<evidence type="ECO:0000313" key="11">
    <source>
        <dbReference type="Proteomes" id="UP001230188"/>
    </source>
</evidence>
<dbReference type="Proteomes" id="UP001230188">
    <property type="component" value="Unassembled WGS sequence"/>
</dbReference>
<keyword evidence="3" id="KW-0001">2Fe-2S</keyword>
<evidence type="ECO:0000256" key="1">
    <source>
        <dbReference type="ARBA" id="ARBA00010914"/>
    </source>
</evidence>
<dbReference type="GO" id="GO:0005739">
    <property type="term" value="C:mitochondrion"/>
    <property type="evidence" value="ECO:0007669"/>
    <property type="project" value="TreeGrafter"/>
</dbReference>
<dbReference type="AlphaFoldDB" id="A0AAD7XGY3"/>
<evidence type="ECO:0000256" key="8">
    <source>
        <dbReference type="ARBA" id="ARBA00034078"/>
    </source>
</evidence>
<keyword evidence="4" id="KW-0479">Metal-binding</keyword>
<evidence type="ECO:0000256" key="7">
    <source>
        <dbReference type="ARBA" id="ARBA00023014"/>
    </source>
</evidence>